<comment type="caution">
    <text evidence="1">The sequence shown here is derived from an EMBL/GenBank/DDBJ whole genome shotgun (WGS) entry which is preliminary data.</text>
</comment>
<evidence type="ECO:0000313" key="1">
    <source>
        <dbReference type="EMBL" id="PRH87288.1"/>
    </source>
</evidence>
<accession>A0A2S9QD66</accession>
<dbReference type="Proteomes" id="UP000237682">
    <property type="component" value="Unassembled WGS sequence"/>
</dbReference>
<dbReference type="AlphaFoldDB" id="A0A2S9QD66"/>
<reference evidence="1 2" key="1">
    <citation type="submission" date="2018-02" db="EMBL/GenBank/DDBJ databases">
        <title>Whole genome sequencing of endophytic bacterium.</title>
        <authorList>
            <person name="Eedara R."/>
            <person name="Podile A.R."/>
        </authorList>
    </citation>
    <scope>NUCLEOTIDE SEQUENCE [LARGE SCALE GENOMIC DNA]</scope>
    <source>
        <strain evidence="1 2">RP1T</strain>
    </source>
</reference>
<evidence type="ECO:0000313" key="2">
    <source>
        <dbReference type="Proteomes" id="UP000237682"/>
    </source>
</evidence>
<sequence>MLDPEMMTWMFGQAEWLLTAHAHRRAFATAQLLPLSERLFPAAGQAGHALARDTFARIRRFAGVADHPMTLAPLGSSGRYSDSRVQQQMTAAGLYQAGEHGVTIHYDTALLSNQADLVAVLAHEVAHAVLDLGARRPAPGDEAFEEMRTDFTAVFLGFGFYLMQFRADTRVPTPEIAHAWKDYYAYYMNLPELCFATALFCAVRGIDKRKILPGAPGAGASMLKRCFQDLERQSDWIEALHAMAAEAGGRSAQTA</sequence>
<keyword evidence="2" id="KW-1185">Reference proteome</keyword>
<name>A0A2S9QD66_9HYPH</name>
<gene>
    <name evidence="1" type="ORF">C5L14_11705</name>
</gene>
<organism evidence="1 2">
    <name type="scientific">Labrys okinawensis</name>
    <dbReference type="NCBI Taxonomy" id="346911"/>
    <lineage>
        <taxon>Bacteria</taxon>
        <taxon>Pseudomonadati</taxon>
        <taxon>Pseudomonadota</taxon>
        <taxon>Alphaproteobacteria</taxon>
        <taxon>Hyphomicrobiales</taxon>
        <taxon>Xanthobacteraceae</taxon>
        <taxon>Labrys</taxon>
    </lineage>
</organism>
<dbReference type="EMBL" id="PUEJ01000004">
    <property type="protein sequence ID" value="PRH87288.1"/>
    <property type="molecule type" value="Genomic_DNA"/>
</dbReference>
<protein>
    <submittedName>
        <fullName evidence="1">Uncharacterized protein</fullName>
    </submittedName>
</protein>
<proteinExistence type="predicted"/>